<accession>A0A0H2RPR7</accession>
<feature type="transmembrane region" description="Helical" evidence="1">
    <location>
        <begin position="244"/>
        <end position="267"/>
    </location>
</feature>
<feature type="transmembrane region" description="Helical" evidence="1">
    <location>
        <begin position="220"/>
        <end position="237"/>
    </location>
</feature>
<sequence>MSEFEKGDDTQAVLATLQRIELLLEQTVKVKDSEDAKILELASVNIVFCVFIASIDVALLAYLETVIAARDDHTLQTNDIVAMTFWFISIGLSINLAQTSFLTQKVGVQSRAGDDALLCKSSLYFFKKPCCKWADPCASHRQELGIPLDEELDPRTREPMPLGTLYLHPEGTIGDKSRLSFESHRLMLRGGAEKSWITIMISVWLLLFGVGVLVGSEFPRPAAVLFIISAFLAPNLISESVFPYVAVLVDWILLAVITVINWGWAMFDLVSNRRSKPRYTAPSFNQHGTV</sequence>
<keyword evidence="1" id="KW-0472">Membrane</keyword>
<reference evidence="2 3" key="1">
    <citation type="submission" date="2015-04" db="EMBL/GenBank/DDBJ databases">
        <title>Complete genome sequence of Schizopora paradoxa KUC8140, a cosmopolitan wood degrader in East Asia.</title>
        <authorList>
            <consortium name="DOE Joint Genome Institute"/>
            <person name="Min B."/>
            <person name="Park H."/>
            <person name="Jang Y."/>
            <person name="Kim J.-J."/>
            <person name="Kim K.H."/>
            <person name="Pangilinan J."/>
            <person name="Lipzen A."/>
            <person name="Riley R."/>
            <person name="Grigoriev I.V."/>
            <person name="Spatafora J.W."/>
            <person name="Choi I.-G."/>
        </authorList>
    </citation>
    <scope>NUCLEOTIDE SEQUENCE [LARGE SCALE GENOMIC DNA]</scope>
    <source>
        <strain evidence="2 3">KUC8140</strain>
    </source>
</reference>
<feature type="transmembrane region" description="Helical" evidence="1">
    <location>
        <begin position="83"/>
        <end position="102"/>
    </location>
</feature>
<feature type="transmembrane region" description="Helical" evidence="1">
    <location>
        <begin position="195"/>
        <end position="214"/>
    </location>
</feature>
<name>A0A0H2RPR7_9AGAM</name>
<dbReference type="InParanoid" id="A0A0H2RPR7"/>
<keyword evidence="1" id="KW-1133">Transmembrane helix</keyword>
<dbReference type="EMBL" id="KQ085952">
    <property type="protein sequence ID" value="KLO13884.1"/>
    <property type="molecule type" value="Genomic_DNA"/>
</dbReference>
<evidence type="ECO:0000313" key="3">
    <source>
        <dbReference type="Proteomes" id="UP000053477"/>
    </source>
</evidence>
<evidence type="ECO:0000256" key="1">
    <source>
        <dbReference type="SAM" id="Phobius"/>
    </source>
</evidence>
<evidence type="ECO:0000313" key="2">
    <source>
        <dbReference type="EMBL" id="KLO13884.1"/>
    </source>
</evidence>
<feature type="transmembrane region" description="Helical" evidence="1">
    <location>
        <begin position="38"/>
        <end position="63"/>
    </location>
</feature>
<proteinExistence type="predicted"/>
<keyword evidence="3" id="KW-1185">Reference proteome</keyword>
<protein>
    <submittedName>
        <fullName evidence="2">Uncharacterized protein</fullName>
    </submittedName>
</protein>
<keyword evidence="1" id="KW-0812">Transmembrane</keyword>
<dbReference type="AlphaFoldDB" id="A0A0H2RPR7"/>
<dbReference type="Proteomes" id="UP000053477">
    <property type="component" value="Unassembled WGS sequence"/>
</dbReference>
<organism evidence="2 3">
    <name type="scientific">Schizopora paradoxa</name>
    <dbReference type="NCBI Taxonomy" id="27342"/>
    <lineage>
        <taxon>Eukaryota</taxon>
        <taxon>Fungi</taxon>
        <taxon>Dikarya</taxon>
        <taxon>Basidiomycota</taxon>
        <taxon>Agaricomycotina</taxon>
        <taxon>Agaricomycetes</taxon>
        <taxon>Hymenochaetales</taxon>
        <taxon>Schizoporaceae</taxon>
        <taxon>Schizopora</taxon>
    </lineage>
</organism>
<gene>
    <name evidence="2" type="ORF">SCHPADRAFT_939994</name>
</gene>